<keyword evidence="1" id="KW-0812">Transmembrane</keyword>
<feature type="transmembrane region" description="Helical" evidence="1">
    <location>
        <begin position="119"/>
        <end position="147"/>
    </location>
</feature>
<dbReference type="Pfam" id="PF07885">
    <property type="entry name" value="Ion_trans_2"/>
    <property type="match status" value="1"/>
</dbReference>
<keyword evidence="1" id="KW-1133">Transmembrane helix</keyword>
<dbReference type="KEGG" id="chk:D4L85_33835"/>
<evidence type="ECO:0000313" key="3">
    <source>
        <dbReference type="EMBL" id="AYB35263.1"/>
    </source>
</evidence>
<evidence type="ECO:0000313" key="4">
    <source>
        <dbReference type="Proteomes" id="UP000266183"/>
    </source>
</evidence>
<feature type="transmembrane region" description="Helical" evidence="1">
    <location>
        <begin position="65"/>
        <end position="82"/>
    </location>
</feature>
<name>A0A385STU2_9BACT</name>
<dbReference type="EMBL" id="CP032382">
    <property type="protein sequence ID" value="AYB35263.1"/>
    <property type="molecule type" value="Genomic_DNA"/>
</dbReference>
<feature type="transmembrane region" description="Helical" evidence="1">
    <location>
        <begin position="193"/>
        <end position="214"/>
    </location>
</feature>
<keyword evidence="3" id="KW-0813">Transport</keyword>
<proteinExistence type="predicted"/>
<feature type="transmembrane region" description="Helical" evidence="1">
    <location>
        <begin position="12"/>
        <end position="28"/>
    </location>
</feature>
<dbReference type="GO" id="GO:0034220">
    <property type="term" value="P:monoatomic ion transmembrane transport"/>
    <property type="evidence" value="ECO:0007669"/>
    <property type="project" value="UniProtKB-KW"/>
</dbReference>
<gene>
    <name evidence="3" type="ORF">D4L85_33835</name>
</gene>
<feature type="domain" description="Potassium channel" evidence="2">
    <location>
        <begin position="168"/>
        <end position="214"/>
    </location>
</feature>
<dbReference type="InterPro" id="IPR013099">
    <property type="entry name" value="K_chnl_dom"/>
</dbReference>
<keyword evidence="4" id="KW-1185">Reference proteome</keyword>
<keyword evidence="1" id="KW-0472">Membrane</keyword>
<dbReference type="OrthoDB" id="9799090at2"/>
<dbReference type="AlphaFoldDB" id="A0A385STU2"/>
<protein>
    <submittedName>
        <fullName evidence="3">Two pore domain potassium channel family protein</fullName>
    </submittedName>
</protein>
<keyword evidence="3" id="KW-0406">Ion transport</keyword>
<keyword evidence="3" id="KW-0407">Ion channel</keyword>
<dbReference type="RefSeq" id="WP_119758513.1">
    <property type="nucleotide sequence ID" value="NZ_CP032382.1"/>
</dbReference>
<feature type="transmembrane region" description="Helical" evidence="1">
    <location>
        <begin position="91"/>
        <end position="113"/>
    </location>
</feature>
<feature type="transmembrane region" description="Helical" evidence="1">
    <location>
        <begin position="40"/>
        <end position="59"/>
    </location>
</feature>
<dbReference type="SUPFAM" id="SSF81324">
    <property type="entry name" value="Voltage-gated potassium channels"/>
    <property type="match status" value="1"/>
</dbReference>
<dbReference type="Proteomes" id="UP000266183">
    <property type="component" value="Chromosome"/>
</dbReference>
<organism evidence="3 4">
    <name type="scientific">Chryseolinea soli</name>
    <dbReference type="NCBI Taxonomy" id="2321403"/>
    <lineage>
        <taxon>Bacteria</taxon>
        <taxon>Pseudomonadati</taxon>
        <taxon>Bacteroidota</taxon>
        <taxon>Cytophagia</taxon>
        <taxon>Cytophagales</taxon>
        <taxon>Fulvivirgaceae</taxon>
        <taxon>Chryseolinea</taxon>
    </lineage>
</organism>
<accession>A0A385STU2</accession>
<sequence>MNAIDNLWKNDKGFIWMLVIATITLISSQLSEGILWESKFIVRAGFFFVTLIAIRSSTLSKFGKLLGYAIAAAILLLAVVMIREERPALNLVYTILVAGYMIYIITMVIRQIFTSQITTVYQIGGGVAAYILLGHIWASMYLALYIIQPGSFQYGGAAIQNDEALKQLSYFSFVTLTTIGYGDITAVGPVARILVMIEGLLGQLFPAIFIATLVSHQIEDSRKK</sequence>
<reference evidence="4" key="1">
    <citation type="submission" date="2018-09" db="EMBL/GenBank/DDBJ databases">
        <title>Chryseolinea sp. KIS68-18 isolated from soil.</title>
        <authorList>
            <person name="Weon H.-Y."/>
            <person name="Kwon S.-W."/>
            <person name="Lee S.A."/>
        </authorList>
    </citation>
    <scope>NUCLEOTIDE SEQUENCE [LARGE SCALE GENOMIC DNA]</scope>
    <source>
        <strain evidence="4">KIS68-18</strain>
    </source>
</reference>
<dbReference type="Gene3D" id="1.10.287.70">
    <property type="match status" value="1"/>
</dbReference>
<evidence type="ECO:0000256" key="1">
    <source>
        <dbReference type="SAM" id="Phobius"/>
    </source>
</evidence>
<evidence type="ECO:0000259" key="2">
    <source>
        <dbReference type="Pfam" id="PF07885"/>
    </source>
</evidence>